<evidence type="ECO:0000256" key="1">
    <source>
        <dbReference type="ARBA" id="ARBA00004496"/>
    </source>
</evidence>
<dbReference type="Pfam" id="PF04055">
    <property type="entry name" value="Radical_SAM"/>
    <property type="match status" value="1"/>
</dbReference>
<evidence type="ECO:0000256" key="11">
    <source>
        <dbReference type="ARBA" id="ARBA00023014"/>
    </source>
</evidence>
<dbReference type="PROSITE" id="PS51918">
    <property type="entry name" value="RADICAL_SAM"/>
    <property type="match status" value="1"/>
</dbReference>
<keyword evidence="9 14" id="KW-0560">Oxidoreductase</keyword>
<gene>
    <name evidence="18" type="primary">hemN</name>
    <name evidence="18" type="ORF">COB67_01550</name>
</gene>
<dbReference type="InterPro" id="IPR034505">
    <property type="entry name" value="Coproporphyrinogen-III_oxidase"/>
</dbReference>
<feature type="binding site" evidence="15">
    <location>
        <position position="53"/>
    </location>
    <ligand>
        <name>S-adenosyl-L-methionine</name>
        <dbReference type="ChEBI" id="CHEBI:59789"/>
        <label>1</label>
    </ligand>
</feature>
<dbReference type="GO" id="GO:0005737">
    <property type="term" value="C:cytoplasm"/>
    <property type="evidence" value="ECO:0007669"/>
    <property type="project" value="UniProtKB-SubCell"/>
</dbReference>
<evidence type="ECO:0000313" key="19">
    <source>
        <dbReference type="Proteomes" id="UP000218113"/>
    </source>
</evidence>
<evidence type="ECO:0000256" key="14">
    <source>
        <dbReference type="PIRNR" id="PIRNR000167"/>
    </source>
</evidence>
<evidence type="ECO:0000256" key="12">
    <source>
        <dbReference type="ARBA" id="ARBA00023244"/>
    </source>
</evidence>
<evidence type="ECO:0000256" key="5">
    <source>
        <dbReference type="ARBA" id="ARBA00022485"/>
    </source>
</evidence>
<evidence type="ECO:0000256" key="8">
    <source>
        <dbReference type="ARBA" id="ARBA00022723"/>
    </source>
</evidence>
<feature type="domain" description="Radical SAM core" evidence="17">
    <location>
        <begin position="44"/>
        <end position="281"/>
    </location>
</feature>
<dbReference type="Gene3D" id="3.20.20.70">
    <property type="entry name" value="Aldolase class I"/>
    <property type="match status" value="1"/>
</dbReference>
<evidence type="ECO:0000256" key="4">
    <source>
        <dbReference type="ARBA" id="ARBA00011245"/>
    </source>
</evidence>
<dbReference type="SUPFAM" id="SSF102114">
    <property type="entry name" value="Radical SAM enzymes"/>
    <property type="match status" value="1"/>
</dbReference>
<dbReference type="Pfam" id="PF06969">
    <property type="entry name" value="HemN_C"/>
    <property type="match status" value="1"/>
</dbReference>
<dbReference type="InterPro" id="IPR006638">
    <property type="entry name" value="Elp3/MiaA/NifB-like_rSAM"/>
</dbReference>
<dbReference type="GO" id="GO:0004109">
    <property type="term" value="F:coproporphyrinogen oxidase activity"/>
    <property type="evidence" value="ECO:0007669"/>
    <property type="project" value="InterPro"/>
</dbReference>
<feature type="binding site" evidence="15">
    <location>
        <position position="110"/>
    </location>
    <ligand>
        <name>S-adenosyl-L-methionine</name>
        <dbReference type="ChEBI" id="CHEBI:59789"/>
        <label>1</label>
    </ligand>
</feature>
<comment type="subunit">
    <text evidence="4">Monomer.</text>
</comment>
<keyword evidence="10 14" id="KW-0408">Iron</keyword>
<evidence type="ECO:0000259" key="17">
    <source>
        <dbReference type="PROSITE" id="PS51918"/>
    </source>
</evidence>
<evidence type="ECO:0000256" key="7">
    <source>
        <dbReference type="ARBA" id="ARBA00022691"/>
    </source>
</evidence>
<dbReference type="PANTHER" id="PTHR13932:SF6">
    <property type="entry name" value="OXYGEN-INDEPENDENT COPROPORPHYRINOGEN III OXIDASE"/>
    <property type="match status" value="1"/>
</dbReference>
<dbReference type="SFLD" id="SFLDS00029">
    <property type="entry name" value="Radical_SAM"/>
    <property type="match status" value="1"/>
</dbReference>
<comment type="similarity">
    <text evidence="3 14">Belongs to the anaerobic coproporphyrinogen-III oxidase family.</text>
</comment>
<evidence type="ECO:0000256" key="13">
    <source>
        <dbReference type="ARBA" id="ARBA00048321"/>
    </source>
</evidence>
<feature type="binding site" evidence="15">
    <location>
        <begin position="65"/>
        <end position="67"/>
    </location>
    <ligand>
        <name>S-adenosyl-L-methionine</name>
        <dbReference type="ChEBI" id="CHEBI:59789"/>
        <label>2</label>
    </ligand>
</feature>
<name>A0A2A4TAD0_9DELT</name>
<evidence type="ECO:0000313" key="18">
    <source>
        <dbReference type="EMBL" id="PCI30493.1"/>
    </source>
</evidence>
<keyword evidence="5 14" id="KW-0004">4Fe-4S</keyword>
<dbReference type="InterPro" id="IPR058240">
    <property type="entry name" value="rSAM_sf"/>
</dbReference>
<feature type="binding site" evidence="16">
    <location>
        <position position="63"/>
    </location>
    <ligand>
        <name>[4Fe-4S] cluster</name>
        <dbReference type="ChEBI" id="CHEBI:49883"/>
        <note>4Fe-4S-S-AdoMet</note>
    </ligand>
</feature>
<dbReference type="EMBL" id="NVSR01000004">
    <property type="protein sequence ID" value="PCI30493.1"/>
    <property type="molecule type" value="Genomic_DNA"/>
</dbReference>
<dbReference type="InterPro" id="IPR010723">
    <property type="entry name" value="HemN_C"/>
</dbReference>
<dbReference type="Gene3D" id="1.10.10.920">
    <property type="match status" value="1"/>
</dbReference>
<dbReference type="PIRSF" id="PIRSF000167">
    <property type="entry name" value="HemN"/>
    <property type="match status" value="1"/>
</dbReference>
<dbReference type="InterPro" id="IPR004558">
    <property type="entry name" value="Coprogen_oxidase_HemN"/>
</dbReference>
<dbReference type="SFLD" id="SFLDG01082">
    <property type="entry name" value="B12-binding_domain_containing"/>
    <property type="match status" value="1"/>
</dbReference>
<reference evidence="19" key="1">
    <citation type="submission" date="2017-08" db="EMBL/GenBank/DDBJ databases">
        <title>A dynamic microbial community with high functional redundancy inhabits the cold, oxic subseafloor aquifer.</title>
        <authorList>
            <person name="Tully B.J."/>
            <person name="Wheat C.G."/>
            <person name="Glazer B.T."/>
            <person name="Huber J.A."/>
        </authorList>
    </citation>
    <scope>NUCLEOTIDE SEQUENCE [LARGE SCALE GENOMIC DNA]</scope>
</reference>
<keyword evidence="6 14" id="KW-0963">Cytoplasm</keyword>
<dbReference type="Proteomes" id="UP000218113">
    <property type="component" value="Unassembled WGS sequence"/>
</dbReference>
<evidence type="ECO:0000256" key="15">
    <source>
        <dbReference type="PIRSR" id="PIRSR000167-1"/>
    </source>
</evidence>
<feature type="binding site" evidence="15">
    <location>
        <position position="170"/>
    </location>
    <ligand>
        <name>S-adenosyl-L-methionine</name>
        <dbReference type="ChEBI" id="CHEBI:59789"/>
        <label>2</label>
    </ligand>
</feature>
<evidence type="ECO:0000256" key="9">
    <source>
        <dbReference type="ARBA" id="ARBA00023002"/>
    </source>
</evidence>
<dbReference type="UniPathway" id="UPA00251">
    <property type="reaction ID" value="UER00323"/>
</dbReference>
<dbReference type="EC" id="1.3.98.3" evidence="14"/>
<feature type="binding site" evidence="16">
    <location>
        <position position="59"/>
    </location>
    <ligand>
        <name>[4Fe-4S] cluster</name>
        <dbReference type="ChEBI" id="CHEBI:49883"/>
        <note>4Fe-4S-S-AdoMet</note>
    </ligand>
</feature>
<comment type="subcellular location">
    <subcellularLocation>
        <location evidence="1 14">Cytoplasm</location>
    </subcellularLocation>
</comment>
<feature type="binding site" evidence="15">
    <location>
        <position position="143"/>
    </location>
    <ligand>
        <name>S-adenosyl-L-methionine</name>
        <dbReference type="ChEBI" id="CHEBI:59789"/>
        <label>1</label>
    </ligand>
</feature>
<comment type="cofactor">
    <cofactor evidence="14 16">
        <name>[4Fe-4S] cluster</name>
        <dbReference type="ChEBI" id="CHEBI:49883"/>
    </cofactor>
    <text evidence="14 16">Binds 1 [4Fe-4S] cluster. The cluster is coordinated with 3 cysteines and an exchangeable S-adenosyl-L-methionine.</text>
</comment>
<dbReference type="PANTHER" id="PTHR13932">
    <property type="entry name" value="COPROPORPHYRINIGEN III OXIDASE"/>
    <property type="match status" value="1"/>
</dbReference>
<comment type="caution">
    <text evidence="18">The sequence shown here is derived from an EMBL/GenBank/DDBJ whole genome shotgun (WGS) entry which is preliminary data.</text>
</comment>
<keyword evidence="7 14" id="KW-0949">S-adenosyl-L-methionine</keyword>
<dbReference type="GO" id="GO:0051539">
    <property type="term" value="F:4 iron, 4 sulfur cluster binding"/>
    <property type="evidence" value="ECO:0007669"/>
    <property type="project" value="UniProtKB-KW"/>
</dbReference>
<feature type="binding site" evidence="15">
    <location>
        <position position="182"/>
    </location>
    <ligand>
        <name>S-adenosyl-L-methionine</name>
        <dbReference type="ChEBI" id="CHEBI:59789"/>
        <label>2</label>
    </ligand>
</feature>
<sequence>MFRISDELIKKYSVIGPRYTSYPTAPMWYEIEPSKQLEWYSEIRASTRPLSLYIHIPFCWERCVYCACNVFITKQQGRSKNYVEYLLGELDSLASFQHSEKKIRQLHFGGGTPNFLLDEEFKQILEKIRSLFTFEEDAEIAIEMDPSMMRPGQLKMLRELGFNRLSMGVQDFNEKVQKAVKREQSAALTLEVLQEARALGYKGINFDLIYGLPHQTPESFRETLDTVIAMRPDRLAVYNFAYLPEQMPHQRKIDPTALPGEKEKLDFLFAAIEKFTTAGYRYIGMDHFALEDDELSVAQKNHTLYRNFMGYTPKSGVDLFGIGASSIGEFGRFFLQNEKKVNLYQKRIEDGGLSGSRGIVLTKDDQIRKWTIIRLICHFYLSFEEFKAEFGEDFREYFQSELGELEAMQADGLLEVKEDHIEILDPGKILVRNICMVFDAYLKRSNVPKVTYSKTI</sequence>
<dbReference type="InterPro" id="IPR013785">
    <property type="entry name" value="Aldolase_TIM"/>
</dbReference>
<dbReference type="CDD" id="cd01335">
    <property type="entry name" value="Radical_SAM"/>
    <property type="match status" value="1"/>
</dbReference>
<keyword evidence="8 14" id="KW-0479">Metal-binding</keyword>
<evidence type="ECO:0000256" key="10">
    <source>
        <dbReference type="ARBA" id="ARBA00023004"/>
    </source>
</evidence>
<keyword evidence="12 14" id="KW-0627">Porphyrin biosynthesis</keyword>
<dbReference type="SFLD" id="SFLDG01065">
    <property type="entry name" value="anaerobic_coproporphyrinogen-I"/>
    <property type="match status" value="1"/>
</dbReference>
<dbReference type="SMART" id="SM00729">
    <property type="entry name" value="Elp3"/>
    <property type="match status" value="1"/>
</dbReference>
<feature type="binding site" evidence="15">
    <location>
        <position position="241"/>
    </location>
    <ligand>
        <name>S-adenosyl-L-methionine</name>
        <dbReference type="ChEBI" id="CHEBI:59789"/>
        <label>2</label>
    </ligand>
</feature>
<comment type="pathway">
    <text evidence="2 14">Porphyrin-containing compound metabolism; protoporphyrin-IX biosynthesis; protoporphyrinogen-IX from coproporphyrinogen-III (AdoMet route): step 1/1.</text>
</comment>
<feature type="binding site" evidence="15">
    <location>
        <position position="327"/>
    </location>
    <ligand>
        <name>S-adenosyl-L-methionine</name>
        <dbReference type="ChEBI" id="CHEBI:59789"/>
        <label>1</label>
    </ligand>
</feature>
<dbReference type="GO" id="GO:0051989">
    <property type="term" value="F:coproporphyrinogen dehydrogenase activity"/>
    <property type="evidence" value="ECO:0007669"/>
    <property type="project" value="UniProtKB-EC"/>
</dbReference>
<evidence type="ECO:0000256" key="6">
    <source>
        <dbReference type="ARBA" id="ARBA00022490"/>
    </source>
</evidence>
<accession>A0A2A4TAD0</accession>
<dbReference type="NCBIfam" id="TIGR00538">
    <property type="entry name" value="hemN"/>
    <property type="match status" value="1"/>
</dbReference>
<feature type="binding site" evidence="15">
    <location>
        <begin position="111"/>
        <end position="112"/>
    </location>
    <ligand>
        <name>S-adenosyl-L-methionine</name>
        <dbReference type="ChEBI" id="CHEBI:59789"/>
        <label>2</label>
    </ligand>
</feature>
<evidence type="ECO:0000256" key="16">
    <source>
        <dbReference type="PIRSR" id="PIRSR000167-2"/>
    </source>
</evidence>
<dbReference type="InterPro" id="IPR007197">
    <property type="entry name" value="rSAM"/>
</dbReference>
<proteinExistence type="inferred from homology"/>
<feature type="binding site" evidence="15">
    <location>
        <position position="207"/>
    </location>
    <ligand>
        <name>S-adenosyl-L-methionine</name>
        <dbReference type="ChEBI" id="CHEBI:59789"/>
        <label>2</label>
    </ligand>
</feature>
<dbReference type="GO" id="GO:0006782">
    <property type="term" value="P:protoporphyrinogen IX biosynthetic process"/>
    <property type="evidence" value="ECO:0007669"/>
    <property type="project" value="UniProtKB-UniPathway"/>
</dbReference>
<organism evidence="18 19">
    <name type="scientific">SAR324 cluster bacterium</name>
    <dbReference type="NCBI Taxonomy" id="2024889"/>
    <lineage>
        <taxon>Bacteria</taxon>
        <taxon>Deltaproteobacteria</taxon>
        <taxon>SAR324 cluster</taxon>
    </lineage>
</organism>
<evidence type="ECO:0000256" key="3">
    <source>
        <dbReference type="ARBA" id="ARBA00005493"/>
    </source>
</evidence>
<protein>
    <recommendedName>
        <fullName evidence="14">Coproporphyrinogen-III oxidase</fullName>
        <ecNumber evidence="14">1.3.98.3</ecNumber>
    </recommendedName>
</protein>
<evidence type="ECO:0000256" key="2">
    <source>
        <dbReference type="ARBA" id="ARBA00004785"/>
    </source>
</evidence>
<feature type="binding site" evidence="16">
    <location>
        <position position="66"/>
    </location>
    <ligand>
        <name>[4Fe-4S] cluster</name>
        <dbReference type="ChEBI" id="CHEBI:49883"/>
        <note>4Fe-4S-S-AdoMet</note>
    </ligand>
</feature>
<comment type="catalytic activity">
    <reaction evidence="13 14">
        <text>coproporphyrinogen III + 2 S-adenosyl-L-methionine = protoporphyrinogen IX + 2 5'-deoxyadenosine + 2 L-methionine + 2 CO2</text>
        <dbReference type="Rhea" id="RHEA:15425"/>
        <dbReference type="ChEBI" id="CHEBI:16526"/>
        <dbReference type="ChEBI" id="CHEBI:17319"/>
        <dbReference type="ChEBI" id="CHEBI:57307"/>
        <dbReference type="ChEBI" id="CHEBI:57309"/>
        <dbReference type="ChEBI" id="CHEBI:57844"/>
        <dbReference type="ChEBI" id="CHEBI:59789"/>
        <dbReference type="EC" id="1.3.98.3"/>
    </reaction>
</comment>
<dbReference type="AlphaFoldDB" id="A0A2A4TAD0"/>
<keyword evidence="11 14" id="KW-0411">Iron-sulfur</keyword>
<dbReference type="GO" id="GO:0046872">
    <property type="term" value="F:metal ion binding"/>
    <property type="evidence" value="ECO:0007669"/>
    <property type="project" value="UniProtKB-KW"/>
</dbReference>